<keyword evidence="3" id="KW-1185">Reference proteome</keyword>
<evidence type="ECO:0000313" key="3">
    <source>
        <dbReference type="Proteomes" id="UP000585638"/>
    </source>
</evidence>
<proteinExistence type="predicted"/>
<dbReference type="PANTHER" id="PTHR33164:SF99">
    <property type="entry name" value="MARR FAMILY REGULATORY PROTEIN"/>
    <property type="match status" value="1"/>
</dbReference>
<dbReference type="GO" id="GO:0003677">
    <property type="term" value="F:DNA binding"/>
    <property type="evidence" value="ECO:0007669"/>
    <property type="project" value="UniProtKB-KW"/>
</dbReference>
<evidence type="ECO:0000313" key="2">
    <source>
        <dbReference type="EMBL" id="MBB5895768.1"/>
    </source>
</evidence>
<dbReference type="InterPro" id="IPR039422">
    <property type="entry name" value="MarR/SlyA-like"/>
</dbReference>
<dbReference type="EMBL" id="JACHIR010000001">
    <property type="protein sequence ID" value="MBB5895768.1"/>
    <property type="molecule type" value="Genomic_DNA"/>
</dbReference>
<protein>
    <submittedName>
        <fullName evidence="2">DNA-binding MarR family transcriptional regulator</fullName>
    </submittedName>
</protein>
<evidence type="ECO:0000259" key="1">
    <source>
        <dbReference type="PROSITE" id="PS50995"/>
    </source>
</evidence>
<dbReference type="AlphaFoldDB" id="A0A7W9KNE9"/>
<dbReference type="PANTHER" id="PTHR33164">
    <property type="entry name" value="TRANSCRIPTIONAL REGULATOR, MARR FAMILY"/>
    <property type="match status" value="1"/>
</dbReference>
<organism evidence="2 3">
    <name type="scientific">Kutzneria kofuensis</name>
    <dbReference type="NCBI Taxonomy" id="103725"/>
    <lineage>
        <taxon>Bacteria</taxon>
        <taxon>Bacillati</taxon>
        <taxon>Actinomycetota</taxon>
        <taxon>Actinomycetes</taxon>
        <taxon>Pseudonocardiales</taxon>
        <taxon>Pseudonocardiaceae</taxon>
        <taxon>Kutzneria</taxon>
    </lineage>
</organism>
<dbReference type="Proteomes" id="UP000585638">
    <property type="component" value="Unassembled WGS sequence"/>
</dbReference>
<comment type="caution">
    <text evidence="2">The sequence shown here is derived from an EMBL/GenBank/DDBJ whole genome shotgun (WGS) entry which is preliminary data.</text>
</comment>
<dbReference type="SUPFAM" id="SSF46785">
    <property type="entry name" value="Winged helix' DNA-binding domain"/>
    <property type="match status" value="1"/>
</dbReference>
<dbReference type="InterPro" id="IPR036388">
    <property type="entry name" value="WH-like_DNA-bd_sf"/>
</dbReference>
<dbReference type="GO" id="GO:0003700">
    <property type="term" value="F:DNA-binding transcription factor activity"/>
    <property type="evidence" value="ECO:0007669"/>
    <property type="project" value="InterPro"/>
</dbReference>
<feature type="domain" description="HTH marR-type" evidence="1">
    <location>
        <begin position="13"/>
        <end position="149"/>
    </location>
</feature>
<dbReference type="SMART" id="SM00347">
    <property type="entry name" value="HTH_MARR"/>
    <property type="match status" value="1"/>
</dbReference>
<dbReference type="InterPro" id="IPR000835">
    <property type="entry name" value="HTH_MarR-typ"/>
</dbReference>
<dbReference type="GO" id="GO:0006950">
    <property type="term" value="P:response to stress"/>
    <property type="evidence" value="ECO:0007669"/>
    <property type="project" value="TreeGrafter"/>
</dbReference>
<accession>A0A7W9KNE9</accession>
<dbReference type="Pfam" id="PF01047">
    <property type="entry name" value="MarR"/>
    <property type="match status" value="1"/>
</dbReference>
<dbReference type="Gene3D" id="1.10.10.10">
    <property type="entry name" value="Winged helix-like DNA-binding domain superfamily/Winged helix DNA-binding domain"/>
    <property type="match status" value="1"/>
</dbReference>
<dbReference type="PROSITE" id="PS50995">
    <property type="entry name" value="HTH_MARR_2"/>
    <property type="match status" value="1"/>
</dbReference>
<reference evidence="2 3" key="1">
    <citation type="submission" date="2020-08" db="EMBL/GenBank/DDBJ databases">
        <title>Sequencing the genomes of 1000 actinobacteria strains.</title>
        <authorList>
            <person name="Klenk H.-P."/>
        </authorList>
    </citation>
    <scope>NUCLEOTIDE SEQUENCE [LARGE SCALE GENOMIC DNA]</scope>
    <source>
        <strain evidence="2 3">DSM 43851</strain>
    </source>
</reference>
<gene>
    <name evidence="2" type="ORF">BJ998_006964</name>
</gene>
<dbReference type="RefSeq" id="WP_221338219.1">
    <property type="nucleotide sequence ID" value="NZ_BAAAWY010000098.1"/>
</dbReference>
<name>A0A7W9KNE9_9PSEU</name>
<sequence length="150" mass="17234">MNTELVRPLDADEEALIRSLDRVVNALPRVMDATMLRERQMSMTDYLTLSRLSEAPDRRMRMSELAELSYLSLSGMTHVVTRLEAQGLVVRVRDEHDRRGWHAVLTDEGFARLDAAWPTNLSSVRRYILAHLKDFDLRALAEAFEKFGTS</sequence>
<keyword evidence="2" id="KW-0238">DNA-binding</keyword>
<dbReference type="InterPro" id="IPR036390">
    <property type="entry name" value="WH_DNA-bd_sf"/>
</dbReference>